<name>A0A4C1WQR2_EUMVA</name>
<comment type="caution">
    <text evidence="2">The sequence shown here is derived from an EMBL/GenBank/DDBJ whole genome shotgun (WGS) entry which is preliminary data.</text>
</comment>
<gene>
    <name evidence="2" type="ORF">EVAR_39862_1</name>
</gene>
<dbReference type="EMBL" id="BGZK01000632">
    <property type="protein sequence ID" value="GBP53708.1"/>
    <property type="molecule type" value="Genomic_DNA"/>
</dbReference>
<evidence type="ECO:0000256" key="1">
    <source>
        <dbReference type="SAM" id="Phobius"/>
    </source>
</evidence>
<dbReference type="OrthoDB" id="7700931at2759"/>
<dbReference type="AlphaFoldDB" id="A0A4C1WQR2"/>
<keyword evidence="3" id="KW-1185">Reference proteome</keyword>
<accession>A0A4C1WQR2</accession>
<organism evidence="2 3">
    <name type="scientific">Eumeta variegata</name>
    <name type="common">Bagworm moth</name>
    <name type="synonym">Eumeta japonica</name>
    <dbReference type="NCBI Taxonomy" id="151549"/>
    <lineage>
        <taxon>Eukaryota</taxon>
        <taxon>Metazoa</taxon>
        <taxon>Ecdysozoa</taxon>
        <taxon>Arthropoda</taxon>
        <taxon>Hexapoda</taxon>
        <taxon>Insecta</taxon>
        <taxon>Pterygota</taxon>
        <taxon>Neoptera</taxon>
        <taxon>Endopterygota</taxon>
        <taxon>Lepidoptera</taxon>
        <taxon>Glossata</taxon>
        <taxon>Ditrysia</taxon>
        <taxon>Tineoidea</taxon>
        <taxon>Psychidae</taxon>
        <taxon>Oiketicinae</taxon>
        <taxon>Eumeta</taxon>
    </lineage>
</organism>
<keyword evidence="1" id="KW-1133">Transmembrane helix</keyword>
<keyword evidence="1" id="KW-0472">Membrane</keyword>
<feature type="transmembrane region" description="Helical" evidence="1">
    <location>
        <begin position="29"/>
        <end position="48"/>
    </location>
</feature>
<dbReference type="Proteomes" id="UP000299102">
    <property type="component" value="Unassembled WGS sequence"/>
</dbReference>
<reference evidence="2 3" key="1">
    <citation type="journal article" date="2019" name="Commun. Biol.">
        <title>The bagworm genome reveals a unique fibroin gene that provides high tensile strength.</title>
        <authorList>
            <person name="Kono N."/>
            <person name="Nakamura H."/>
            <person name="Ohtoshi R."/>
            <person name="Tomita M."/>
            <person name="Numata K."/>
            <person name="Arakawa K."/>
        </authorList>
    </citation>
    <scope>NUCLEOTIDE SEQUENCE [LARGE SCALE GENOMIC DNA]</scope>
</reference>
<evidence type="ECO:0000313" key="3">
    <source>
        <dbReference type="Proteomes" id="UP000299102"/>
    </source>
</evidence>
<keyword evidence="1" id="KW-0812">Transmembrane</keyword>
<evidence type="ECO:0000313" key="2">
    <source>
        <dbReference type="EMBL" id="GBP53708.1"/>
    </source>
</evidence>
<proteinExistence type="predicted"/>
<protein>
    <submittedName>
        <fullName evidence="2">Uncharacterized protein</fullName>
    </submittedName>
</protein>
<sequence>MAEQSACCSQQKTLGHHQTVVFKPVVPDMAILVLFLATAALTAPAVDAERKMTVAEKLASDPDLSEVLLAIDLKVTINDLSFKNLKMSRRTVATKSEQIFLQYLDESF</sequence>